<accession>A0A6J4RL39</accession>
<evidence type="ECO:0000256" key="1">
    <source>
        <dbReference type="SAM" id="MobiDB-lite"/>
    </source>
</evidence>
<proteinExistence type="predicted"/>
<feature type="region of interest" description="Disordered" evidence="1">
    <location>
        <begin position="234"/>
        <end position="290"/>
    </location>
</feature>
<sequence>AEALAARPAAAAAVDPARPGAAVARAVLRDPAGQPGQRLAAVGGPGDGLRLLLGVRDLRGRGGRLLRAVRALAPLRGGRDAPVLRDRVPARVLRGVQGGAPEAALPGADHPAVLHVLRPADGGVAAHPRRRRVGGRAAAGRRGARRRRPPARVEHGGDRGHHLQLPALHGAAAVRLARADGPAADRGGDRPLREPGARVPAGDAAARAPGDLRGLAADLHPGVRRLHQRLAAGDAAAVDGRQRHPVEVPDDPRLSDRGGALVHPDDADPRRGLPLRAGAGRPDADPGGAV</sequence>
<organism evidence="2">
    <name type="scientific">uncultured Solirubrobacteraceae bacterium</name>
    <dbReference type="NCBI Taxonomy" id="1162706"/>
    <lineage>
        <taxon>Bacteria</taxon>
        <taxon>Bacillati</taxon>
        <taxon>Actinomycetota</taxon>
        <taxon>Thermoleophilia</taxon>
        <taxon>Solirubrobacterales</taxon>
        <taxon>Solirubrobacteraceae</taxon>
        <taxon>environmental samples</taxon>
    </lineage>
</organism>
<dbReference type="AlphaFoldDB" id="A0A6J4RL39"/>
<feature type="non-terminal residue" evidence="2">
    <location>
        <position position="1"/>
    </location>
</feature>
<protein>
    <submittedName>
        <fullName evidence="2">Putrescine transport system permease protein PotH</fullName>
    </submittedName>
</protein>
<reference evidence="2" key="1">
    <citation type="submission" date="2020-02" db="EMBL/GenBank/DDBJ databases">
        <authorList>
            <person name="Meier V. D."/>
        </authorList>
    </citation>
    <scope>NUCLEOTIDE SEQUENCE</scope>
    <source>
        <strain evidence="2">AVDCRST_MAG30</strain>
    </source>
</reference>
<feature type="region of interest" description="Disordered" evidence="1">
    <location>
        <begin position="126"/>
        <end position="163"/>
    </location>
</feature>
<feature type="compositionally biased region" description="Basic and acidic residues" evidence="1">
    <location>
        <begin position="186"/>
        <end position="196"/>
    </location>
</feature>
<feature type="compositionally biased region" description="Low complexity" evidence="1">
    <location>
        <begin position="272"/>
        <end position="290"/>
    </location>
</feature>
<feature type="region of interest" description="Disordered" evidence="1">
    <location>
        <begin position="180"/>
        <end position="207"/>
    </location>
</feature>
<feature type="compositionally biased region" description="Low complexity" evidence="1">
    <location>
        <begin position="197"/>
        <end position="207"/>
    </location>
</feature>
<feature type="compositionally biased region" description="Basic and acidic residues" evidence="1">
    <location>
        <begin position="151"/>
        <end position="161"/>
    </location>
</feature>
<dbReference type="EMBL" id="CADCVS010000031">
    <property type="protein sequence ID" value="CAA9471691.1"/>
    <property type="molecule type" value="Genomic_DNA"/>
</dbReference>
<evidence type="ECO:0000313" key="2">
    <source>
        <dbReference type="EMBL" id="CAA9471691.1"/>
    </source>
</evidence>
<name>A0A6J4RL39_9ACTN</name>
<feature type="non-terminal residue" evidence="2">
    <location>
        <position position="290"/>
    </location>
</feature>
<gene>
    <name evidence="2" type="ORF">AVDCRST_MAG30-159</name>
</gene>
<feature type="compositionally biased region" description="Basic and acidic residues" evidence="1">
    <location>
        <begin position="240"/>
        <end position="256"/>
    </location>
</feature>